<organism evidence="1 2">
    <name type="scientific">Agrobacterium arsenijevicii</name>
    <dbReference type="NCBI Taxonomy" id="1585697"/>
    <lineage>
        <taxon>Bacteria</taxon>
        <taxon>Pseudomonadati</taxon>
        <taxon>Pseudomonadota</taxon>
        <taxon>Alphaproteobacteria</taxon>
        <taxon>Hyphomicrobiales</taxon>
        <taxon>Rhizobiaceae</taxon>
        <taxon>Rhizobium/Agrobacterium group</taxon>
        <taxon>Agrobacterium</taxon>
    </lineage>
</organism>
<comment type="caution">
    <text evidence="1">The sequence shown here is derived from an EMBL/GenBank/DDBJ whole genome shotgun (WGS) entry which is preliminary data.</text>
</comment>
<gene>
    <name evidence="1" type="ORF">RP75_17860</name>
</gene>
<accession>A0ABR5D4D8</accession>
<dbReference type="Proteomes" id="UP000032564">
    <property type="component" value="Unassembled WGS sequence"/>
</dbReference>
<dbReference type="Pfam" id="PF05159">
    <property type="entry name" value="Capsule_synth"/>
    <property type="match status" value="1"/>
</dbReference>
<dbReference type="CDD" id="cd16439">
    <property type="entry name" value="beta_Kdo_transferase_KpsC_2"/>
    <property type="match status" value="1"/>
</dbReference>
<name>A0ABR5D4D8_9HYPH</name>
<dbReference type="EMBL" id="JWIT01000012">
    <property type="protein sequence ID" value="KJF71937.1"/>
    <property type="molecule type" value="Genomic_DNA"/>
</dbReference>
<evidence type="ECO:0000313" key="2">
    <source>
        <dbReference type="Proteomes" id="UP000032564"/>
    </source>
</evidence>
<evidence type="ECO:0000313" key="1">
    <source>
        <dbReference type="EMBL" id="KJF71937.1"/>
    </source>
</evidence>
<proteinExistence type="predicted"/>
<sequence>MKTAFFVGFSPWKEHLTKVFADEHCHFIDKTTGELLAGGWPLHMLRTKESSVYVWGFKYPSWLKIFCKQFNIPFFHVEDGFVRSVTLGAHRAPPISLIFDSQTPYYDSRKASALESLLNTYDFSQDPSLLERARKCVNLLLSLRVSKYNLGKSVDPVLFYGPKTKKRVLVIGQVERDASIEFGCDRKITNNDLVRLAASENVDAEIIYKPHPEILHGTRRNDTDPDEVAHLCSLLTEDISVSDALETIDHVYTITSLLGFEALLRGKRVTCLGLPFYAGWGATDDRQDTQRRTRELNVFQIFAGSYLLHSRYFHPLTGAEISLEDAITLMHQLIRGDC</sequence>
<reference evidence="1 2" key="1">
    <citation type="submission" date="2014-12" db="EMBL/GenBank/DDBJ databases">
        <authorList>
            <person name="Kuzmanovic N."/>
            <person name="Pulawska J."/>
            <person name="Obradovic A."/>
        </authorList>
    </citation>
    <scope>NUCLEOTIDE SEQUENCE [LARGE SCALE GENOMIC DNA]</scope>
    <source>
        <strain evidence="1 2">KFB 330</strain>
    </source>
</reference>
<protein>
    <submittedName>
        <fullName evidence="1">Capsular biosynthesis protein</fullName>
    </submittedName>
</protein>
<dbReference type="InterPro" id="IPR007833">
    <property type="entry name" value="Capsule_polysaccharide_synth"/>
</dbReference>
<keyword evidence="2" id="KW-1185">Reference proteome</keyword>
<dbReference type="RefSeq" id="WP_045020857.1">
    <property type="nucleotide sequence ID" value="NZ_CP166105.1"/>
</dbReference>